<dbReference type="InterPro" id="IPR050779">
    <property type="entry name" value="Transglutaminase"/>
</dbReference>
<protein>
    <submittedName>
        <fullName evidence="1">Uncharacterized protein</fullName>
    </submittedName>
</protein>
<dbReference type="InterPro" id="IPR038765">
    <property type="entry name" value="Papain-like_cys_pep_sf"/>
</dbReference>
<dbReference type="EMBL" id="CAJOBI010094529">
    <property type="protein sequence ID" value="CAF4558210.1"/>
    <property type="molecule type" value="Genomic_DNA"/>
</dbReference>
<accession>A0A8S2VZW4</accession>
<dbReference type="AlphaFoldDB" id="A0A8S2VZW4"/>
<dbReference type="GO" id="GO:0003810">
    <property type="term" value="F:protein-glutamine gamma-glutamyltransferase activity"/>
    <property type="evidence" value="ECO:0007669"/>
    <property type="project" value="TreeGrafter"/>
</dbReference>
<dbReference type="Gene3D" id="3.90.260.10">
    <property type="entry name" value="Transglutaminase-like"/>
    <property type="match status" value="1"/>
</dbReference>
<dbReference type="Proteomes" id="UP000681967">
    <property type="component" value="Unassembled WGS sequence"/>
</dbReference>
<proteinExistence type="predicted"/>
<evidence type="ECO:0000313" key="3">
    <source>
        <dbReference type="EMBL" id="CAF4761528.1"/>
    </source>
</evidence>
<dbReference type="EMBL" id="CAJOBJ010140698">
    <property type="protein sequence ID" value="CAF4761528.1"/>
    <property type="molecule type" value="Genomic_DNA"/>
</dbReference>
<dbReference type="InterPro" id="IPR036985">
    <property type="entry name" value="Transglutaminase-like_sf"/>
</dbReference>
<dbReference type="Proteomes" id="UP000676336">
    <property type="component" value="Unassembled WGS sequence"/>
</dbReference>
<evidence type="ECO:0000313" key="2">
    <source>
        <dbReference type="EMBL" id="CAF4558210.1"/>
    </source>
</evidence>
<dbReference type="PANTHER" id="PTHR11590:SF81">
    <property type="entry name" value="PROTEIN-GLUTAMINE GAMMA-GLUTAMYLTRANSFERASE K-LIKE ISOFORM X4"/>
    <property type="match status" value="1"/>
</dbReference>
<dbReference type="SUPFAM" id="SSF54001">
    <property type="entry name" value="Cysteine proteinases"/>
    <property type="match status" value="1"/>
</dbReference>
<dbReference type="PANTHER" id="PTHR11590">
    <property type="entry name" value="PROTEIN-GLUTAMINE GAMMA-GLUTAMYLTRANSFERASE"/>
    <property type="match status" value="1"/>
</dbReference>
<reference evidence="1" key="1">
    <citation type="submission" date="2021-02" db="EMBL/GenBank/DDBJ databases">
        <authorList>
            <person name="Nowell W R."/>
        </authorList>
    </citation>
    <scope>NUCLEOTIDE SEQUENCE</scope>
</reference>
<feature type="non-terminal residue" evidence="1">
    <location>
        <position position="1"/>
    </location>
</feature>
<evidence type="ECO:0000313" key="1">
    <source>
        <dbReference type="EMBL" id="CAF4417360.1"/>
    </source>
</evidence>
<comment type="caution">
    <text evidence="1">The sequence shown here is derived from an EMBL/GenBank/DDBJ whole genome shotgun (WGS) entry which is preliminary data.</text>
</comment>
<evidence type="ECO:0000313" key="4">
    <source>
        <dbReference type="Proteomes" id="UP000681967"/>
    </source>
</evidence>
<organism evidence="1 4">
    <name type="scientific">Rotaria magnacalcarata</name>
    <dbReference type="NCBI Taxonomy" id="392030"/>
    <lineage>
        <taxon>Eukaryota</taxon>
        <taxon>Metazoa</taxon>
        <taxon>Spiralia</taxon>
        <taxon>Gnathifera</taxon>
        <taxon>Rotifera</taxon>
        <taxon>Eurotatoria</taxon>
        <taxon>Bdelloidea</taxon>
        <taxon>Philodinida</taxon>
        <taxon>Philodinidae</taxon>
        <taxon>Rotaria</taxon>
    </lineage>
</organism>
<gene>
    <name evidence="1" type="ORF">BYL167_LOCUS32291</name>
    <name evidence="3" type="ORF">GIL414_LOCUS45566</name>
    <name evidence="2" type="ORF">SMN809_LOCUS37329</name>
</gene>
<dbReference type="EMBL" id="CAJOBH010059446">
    <property type="protein sequence ID" value="CAF4417360.1"/>
    <property type="molecule type" value="Genomic_DNA"/>
</dbReference>
<dbReference type="Proteomes" id="UP000681720">
    <property type="component" value="Unassembled WGS sequence"/>
</dbReference>
<feature type="non-terminal residue" evidence="1">
    <location>
        <position position="80"/>
    </location>
</feature>
<sequence length="80" mass="8897">PWNSTDVCGLLSSDQIAEYALSEHGQIYLGSCEVPRSIPWHFGQFERDVLLTALTLLNKTSLPTGSHIDISLILRRLSSK</sequence>
<name>A0A8S2VZW4_9BILA</name>